<dbReference type="CDD" id="cd02440">
    <property type="entry name" value="AdoMet_MTases"/>
    <property type="match status" value="1"/>
</dbReference>
<dbReference type="InterPro" id="IPR013216">
    <property type="entry name" value="Methyltransf_11"/>
</dbReference>
<name>A0ABW2CR89_9ACTN</name>
<dbReference type="InterPro" id="IPR029063">
    <property type="entry name" value="SAM-dependent_MTases_sf"/>
</dbReference>
<dbReference type="Proteomes" id="UP001596380">
    <property type="component" value="Unassembled WGS sequence"/>
</dbReference>
<evidence type="ECO:0000256" key="2">
    <source>
        <dbReference type="ARBA" id="ARBA00022679"/>
    </source>
</evidence>
<dbReference type="PANTHER" id="PTHR43464">
    <property type="entry name" value="METHYLTRANSFERASE"/>
    <property type="match status" value="1"/>
</dbReference>
<dbReference type="EC" id="2.1.1.222" evidence="5"/>
<dbReference type="Gene3D" id="3.40.50.150">
    <property type="entry name" value="Vaccinia Virus protein VP39"/>
    <property type="match status" value="1"/>
</dbReference>
<evidence type="ECO:0000256" key="1">
    <source>
        <dbReference type="ARBA" id="ARBA00022603"/>
    </source>
</evidence>
<reference evidence="6" key="1">
    <citation type="journal article" date="2019" name="Int. J. Syst. Evol. Microbiol.">
        <title>The Global Catalogue of Microorganisms (GCM) 10K type strain sequencing project: providing services to taxonomists for standard genome sequencing and annotation.</title>
        <authorList>
            <consortium name="The Broad Institute Genomics Platform"/>
            <consortium name="The Broad Institute Genome Sequencing Center for Infectious Disease"/>
            <person name="Wu L."/>
            <person name="Ma J."/>
        </authorList>
    </citation>
    <scope>NUCLEOTIDE SEQUENCE [LARGE SCALE GENOMIC DNA]</scope>
    <source>
        <strain evidence="6">JCM 3369</strain>
    </source>
</reference>
<protein>
    <submittedName>
        <fullName evidence="5">Class I SAM-dependent methyltransferase</fullName>
        <ecNumber evidence="5">2.1.1.222</ecNumber>
        <ecNumber evidence="5">2.1.1.64</ecNumber>
    </submittedName>
</protein>
<proteinExistence type="predicted"/>
<dbReference type="PANTHER" id="PTHR43464:SF19">
    <property type="entry name" value="UBIQUINONE BIOSYNTHESIS O-METHYLTRANSFERASE, MITOCHONDRIAL"/>
    <property type="match status" value="1"/>
</dbReference>
<comment type="caution">
    <text evidence="5">The sequence shown here is derived from an EMBL/GenBank/DDBJ whole genome shotgun (WGS) entry which is preliminary data.</text>
</comment>
<organism evidence="5 6">
    <name type="scientific">Actinomadura yumaensis</name>
    <dbReference type="NCBI Taxonomy" id="111807"/>
    <lineage>
        <taxon>Bacteria</taxon>
        <taxon>Bacillati</taxon>
        <taxon>Actinomycetota</taxon>
        <taxon>Actinomycetes</taxon>
        <taxon>Streptosporangiales</taxon>
        <taxon>Thermomonosporaceae</taxon>
        <taxon>Actinomadura</taxon>
    </lineage>
</organism>
<keyword evidence="2 5" id="KW-0808">Transferase</keyword>
<gene>
    <name evidence="5" type="ORF">ACFQKB_31605</name>
</gene>
<accession>A0ABW2CR89</accession>
<dbReference type="SUPFAM" id="SSF53335">
    <property type="entry name" value="S-adenosyl-L-methionine-dependent methyltransferases"/>
    <property type="match status" value="1"/>
</dbReference>
<dbReference type="GO" id="GO:0032259">
    <property type="term" value="P:methylation"/>
    <property type="evidence" value="ECO:0007669"/>
    <property type="project" value="UniProtKB-KW"/>
</dbReference>
<dbReference type="GO" id="GO:0102208">
    <property type="term" value="F:2-polyprenyl-6-hydroxyphenol methylase activity"/>
    <property type="evidence" value="ECO:0007669"/>
    <property type="project" value="UniProtKB-EC"/>
</dbReference>
<feature type="domain" description="Methyltransferase type 11" evidence="4">
    <location>
        <begin position="40"/>
        <end position="128"/>
    </location>
</feature>
<dbReference type="EC" id="2.1.1.64" evidence="5"/>
<keyword evidence="1 5" id="KW-0489">Methyltransferase</keyword>
<evidence type="ECO:0000313" key="6">
    <source>
        <dbReference type="Proteomes" id="UP001596380"/>
    </source>
</evidence>
<dbReference type="Pfam" id="PF08241">
    <property type="entry name" value="Methyltransf_11"/>
    <property type="match status" value="1"/>
</dbReference>
<dbReference type="RefSeq" id="WP_160821894.1">
    <property type="nucleotide sequence ID" value="NZ_JBHSXS010000026.1"/>
</dbReference>
<dbReference type="EMBL" id="JBHSXS010000026">
    <property type="protein sequence ID" value="MFC6884342.1"/>
    <property type="molecule type" value="Genomic_DNA"/>
</dbReference>
<keyword evidence="6" id="KW-1185">Reference proteome</keyword>
<evidence type="ECO:0000259" key="4">
    <source>
        <dbReference type="Pfam" id="PF08241"/>
    </source>
</evidence>
<evidence type="ECO:0000256" key="3">
    <source>
        <dbReference type="ARBA" id="ARBA00022691"/>
    </source>
</evidence>
<evidence type="ECO:0000313" key="5">
    <source>
        <dbReference type="EMBL" id="MFC6884342.1"/>
    </source>
</evidence>
<sequence length="232" mass="25570">MDTIEIQRIAEVEDESWWYRERRAAVARELRRIGTPGRAVDIGAAGGGNTRVLAAHGWDAVAVDGSPAAVRLARARGVEAYEGDAAYLPLPSGHFDFAMALDVLEHVEDDRAAAAEMARVLRPGGTALVSVACDLSLWSAHDVVLGRVRRYSRRALAEVIEGAGLLVDRMWSWNVLLRPFVRWRRHRAAGWGLERFHPAVNAGLRAVATLERHLPVKQLPGVTLFARAHRPV</sequence>
<dbReference type="GO" id="GO:0061542">
    <property type="term" value="F:3-demethylubiquinol 3-O-methyltransferase activity"/>
    <property type="evidence" value="ECO:0007669"/>
    <property type="project" value="UniProtKB-EC"/>
</dbReference>
<keyword evidence="3" id="KW-0949">S-adenosyl-L-methionine</keyword>